<gene>
    <name evidence="2" type="ORF">EPUL_004165</name>
</gene>
<accession>A0A2S4PVF6</accession>
<feature type="compositionally biased region" description="Polar residues" evidence="1">
    <location>
        <begin position="90"/>
        <end position="115"/>
    </location>
</feature>
<feature type="region of interest" description="Disordered" evidence="1">
    <location>
        <begin position="236"/>
        <end position="267"/>
    </location>
</feature>
<evidence type="ECO:0000313" key="3">
    <source>
        <dbReference type="Proteomes" id="UP000237438"/>
    </source>
</evidence>
<keyword evidence="3" id="KW-1185">Reference proteome</keyword>
<proteinExistence type="predicted"/>
<evidence type="ECO:0008006" key="4">
    <source>
        <dbReference type="Google" id="ProtNLM"/>
    </source>
</evidence>
<comment type="caution">
    <text evidence="2">The sequence shown here is derived from an EMBL/GenBank/DDBJ whole genome shotgun (WGS) entry which is preliminary data.</text>
</comment>
<dbReference type="Proteomes" id="UP000237438">
    <property type="component" value="Unassembled WGS sequence"/>
</dbReference>
<reference evidence="2 3" key="1">
    <citation type="submission" date="2017-10" db="EMBL/GenBank/DDBJ databases">
        <title>Development of genomic resources for the powdery mildew, Erysiphe pulchra.</title>
        <authorList>
            <person name="Wadl P.A."/>
            <person name="Mack B.M."/>
            <person name="Moore G."/>
            <person name="Beltz S.B."/>
        </authorList>
    </citation>
    <scope>NUCLEOTIDE SEQUENCE [LARGE SCALE GENOMIC DNA]</scope>
    <source>
        <strain evidence="2">Cflorida</strain>
    </source>
</reference>
<dbReference type="AlphaFoldDB" id="A0A2S4PVF6"/>
<dbReference type="OrthoDB" id="5400063at2759"/>
<protein>
    <recommendedName>
        <fullName evidence="4">Basic proline-rich protein</fullName>
    </recommendedName>
</protein>
<dbReference type="STRING" id="225359.A0A2S4PVF6"/>
<evidence type="ECO:0000256" key="1">
    <source>
        <dbReference type="SAM" id="MobiDB-lite"/>
    </source>
</evidence>
<evidence type="ECO:0000313" key="2">
    <source>
        <dbReference type="EMBL" id="POS85987.1"/>
    </source>
</evidence>
<feature type="region of interest" description="Disordered" evidence="1">
    <location>
        <begin position="162"/>
        <end position="203"/>
    </location>
</feature>
<feature type="compositionally biased region" description="Polar residues" evidence="1">
    <location>
        <begin position="70"/>
        <end position="82"/>
    </location>
</feature>
<name>A0A2S4PVF6_9PEZI</name>
<organism evidence="2 3">
    <name type="scientific">Erysiphe pulchra</name>
    <dbReference type="NCBI Taxonomy" id="225359"/>
    <lineage>
        <taxon>Eukaryota</taxon>
        <taxon>Fungi</taxon>
        <taxon>Dikarya</taxon>
        <taxon>Ascomycota</taxon>
        <taxon>Pezizomycotina</taxon>
        <taxon>Leotiomycetes</taxon>
        <taxon>Erysiphales</taxon>
        <taxon>Erysiphaceae</taxon>
        <taxon>Erysiphe</taxon>
    </lineage>
</organism>
<feature type="compositionally biased region" description="Low complexity" evidence="1">
    <location>
        <begin position="236"/>
        <end position="256"/>
    </location>
</feature>
<sequence>MEQVPETEKMKGLRVPTLKLKDSSFHLHRKYDSTVEKPFTPRHSTESILPLIGSPLSDSSISLNPHLEPSSPSLQMRFSRNSHAPPPIYRTQSMPGYYSTSQTQKSPNYQIQSPRGPTHRARLPRKPVDEVFVGLPSLPSRGLPGTQNLISEEDELSVFDGNSLSTAKGYNSLPRPRRPVSPRLTAQQIASNKTPPPSSASIPFSPSSYNLRFSDQYNTSSNYCYSGSLSFPGSFSSHSITSTPTSARSRSSSISSLETIPDSPDAEEAAIEADRIARSNSEAEVIESCDESKIKFSRDANSSRGRILGSNFVRDKRKRWSVCGAERRGDLNLDTIWED</sequence>
<feature type="region of interest" description="Disordered" evidence="1">
    <location>
        <begin position="60"/>
        <end position="122"/>
    </location>
</feature>
<dbReference type="EMBL" id="PEDP01000438">
    <property type="protein sequence ID" value="POS85987.1"/>
    <property type="molecule type" value="Genomic_DNA"/>
</dbReference>